<dbReference type="EMBL" id="MT143879">
    <property type="protein sequence ID" value="QJB04332.1"/>
    <property type="molecule type" value="Genomic_DNA"/>
</dbReference>
<name>A0A6M3MHS4_9ZZZZ</name>
<gene>
    <name evidence="1" type="ORF">MM171A01743_0010</name>
    <name evidence="2" type="ORF">MM171B00346_0044</name>
</gene>
<dbReference type="EMBL" id="MT143585">
    <property type="protein sequence ID" value="QJA98496.1"/>
    <property type="molecule type" value="Genomic_DNA"/>
</dbReference>
<evidence type="ECO:0000313" key="1">
    <source>
        <dbReference type="EMBL" id="QJA98496.1"/>
    </source>
</evidence>
<evidence type="ECO:0000313" key="2">
    <source>
        <dbReference type="EMBL" id="QJB04332.1"/>
    </source>
</evidence>
<sequence length="102" mass="11212">MNLPILEVVELEVTKAPPEVYAMGTSVEVTVKNTLPLPWRYCLSIEYLSEGKMVDSQTSTGILMGRAEETIHGESSWSADLVRARVGTTSLFLLGDVKEIDP</sequence>
<accession>A0A6M3MHS4</accession>
<reference evidence="2" key="1">
    <citation type="submission" date="2020-03" db="EMBL/GenBank/DDBJ databases">
        <title>The deep terrestrial virosphere.</title>
        <authorList>
            <person name="Holmfeldt K."/>
            <person name="Nilsson E."/>
            <person name="Simone D."/>
            <person name="Lopez-Fernandez M."/>
            <person name="Wu X."/>
            <person name="de Brujin I."/>
            <person name="Lundin D."/>
            <person name="Andersson A."/>
            <person name="Bertilsson S."/>
            <person name="Dopson M."/>
        </authorList>
    </citation>
    <scope>NUCLEOTIDE SEQUENCE</scope>
    <source>
        <strain evidence="1">MM171A01743</strain>
        <strain evidence="2">MM171B00346</strain>
    </source>
</reference>
<proteinExistence type="predicted"/>
<dbReference type="AlphaFoldDB" id="A0A6M3MHS4"/>
<protein>
    <submittedName>
        <fullName evidence="2">Uncharacterized protein</fullName>
    </submittedName>
</protein>
<organism evidence="2">
    <name type="scientific">viral metagenome</name>
    <dbReference type="NCBI Taxonomy" id="1070528"/>
    <lineage>
        <taxon>unclassified sequences</taxon>
        <taxon>metagenomes</taxon>
        <taxon>organismal metagenomes</taxon>
    </lineage>
</organism>